<dbReference type="PANTHER" id="PTHR43537:SF5">
    <property type="entry name" value="UXU OPERON TRANSCRIPTIONAL REGULATOR"/>
    <property type="match status" value="1"/>
</dbReference>
<dbReference type="InterPro" id="IPR000524">
    <property type="entry name" value="Tscrpt_reg_HTH_GntR"/>
</dbReference>
<keyword evidence="3" id="KW-0804">Transcription</keyword>
<sequence>MKKEVNEEVTGHSQLTMQVVEHVRSLIAKGEVHPGDRLPPERDLARQLKISRSSLRAGIGFLSAMGVLKSRHGAGTFVSSGPPALDSSSLSVLGALHGFLPWQMFEARIVLESNVAALAAERATDEHIAELAEEVAEMYASLTDPQEYLIHDVRFHRTIARAAGNPILGALMETITANLYEGRSKTVQHAQDLKESAEMHREIYRAIRSHNPAKARQTMEQHLKLASQAQAAEIIPPTPPDTDEEPETSSK</sequence>
<dbReference type="InterPro" id="IPR011711">
    <property type="entry name" value="GntR_C"/>
</dbReference>
<dbReference type="Pfam" id="PF00392">
    <property type="entry name" value="GntR"/>
    <property type="match status" value="1"/>
</dbReference>
<dbReference type="AlphaFoldDB" id="A0A917H8A8"/>
<dbReference type="SMART" id="SM00345">
    <property type="entry name" value="HTH_GNTR"/>
    <property type="match status" value="1"/>
</dbReference>
<keyword evidence="1" id="KW-0805">Transcription regulation</keyword>
<organism evidence="6 7">
    <name type="scientific">Edaphobacter dinghuensis</name>
    <dbReference type="NCBI Taxonomy" id="1560005"/>
    <lineage>
        <taxon>Bacteria</taxon>
        <taxon>Pseudomonadati</taxon>
        <taxon>Acidobacteriota</taxon>
        <taxon>Terriglobia</taxon>
        <taxon>Terriglobales</taxon>
        <taxon>Acidobacteriaceae</taxon>
        <taxon>Edaphobacter</taxon>
    </lineage>
</organism>
<gene>
    <name evidence="6" type="ORF">GCM10011585_11490</name>
</gene>
<keyword evidence="7" id="KW-1185">Reference proteome</keyword>
<evidence type="ECO:0000313" key="7">
    <source>
        <dbReference type="Proteomes" id="UP000647241"/>
    </source>
</evidence>
<feature type="compositionally biased region" description="Acidic residues" evidence="4">
    <location>
        <begin position="241"/>
        <end position="251"/>
    </location>
</feature>
<protein>
    <submittedName>
        <fullName evidence="6">GntR family transcriptional regulator</fullName>
    </submittedName>
</protein>
<feature type="domain" description="HTH gntR-type" evidence="5">
    <location>
        <begin position="13"/>
        <end position="81"/>
    </location>
</feature>
<proteinExistence type="predicted"/>
<dbReference type="Proteomes" id="UP000647241">
    <property type="component" value="Unassembled WGS sequence"/>
</dbReference>
<name>A0A917H8A8_9BACT</name>
<dbReference type="Pfam" id="PF07729">
    <property type="entry name" value="FCD"/>
    <property type="match status" value="1"/>
</dbReference>
<comment type="caution">
    <text evidence="6">The sequence shown here is derived from an EMBL/GenBank/DDBJ whole genome shotgun (WGS) entry which is preliminary data.</text>
</comment>
<reference evidence="6" key="2">
    <citation type="submission" date="2020-09" db="EMBL/GenBank/DDBJ databases">
        <authorList>
            <person name="Sun Q."/>
            <person name="Zhou Y."/>
        </authorList>
    </citation>
    <scope>NUCLEOTIDE SEQUENCE</scope>
    <source>
        <strain evidence="6">CGMCC 1.12997</strain>
    </source>
</reference>
<evidence type="ECO:0000256" key="2">
    <source>
        <dbReference type="ARBA" id="ARBA00023125"/>
    </source>
</evidence>
<dbReference type="EMBL" id="BMGT01000002">
    <property type="protein sequence ID" value="GGG71012.1"/>
    <property type="molecule type" value="Genomic_DNA"/>
</dbReference>
<dbReference type="GO" id="GO:0003700">
    <property type="term" value="F:DNA-binding transcription factor activity"/>
    <property type="evidence" value="ECO:0007669"/>
    <property type="project" value="InterPro"/>
</dbReference>
<dbReference type="Gene3D" id="1.20.120.530">
    <property type="entry name" value="GntR ligand-binding domain-like"/>
    <property type="match status" value="1"/>
</dbReference>
<dbReference type="Gene3D" id="1.10.10.10">
    <property type="entry name" value="Winged helix-like DNA-binding domain superfamily/Winged helix DNA-binding domain"/>
    <property type="match status" value="1"/>
</dbReference>
<dbReference type="SUPFAM" id="SSF48008">
    <property type="entry name" value="GntR ligand-binding domain-like"/>
    <property type="match status" value="1"/>
</dbReference>
<evidence type="ECO:0000256" key="3">
    <source>
        <dbReference type="ARBA" id="ARBA00023163"/>
    </source>
</evidence>
<dbReference type="RefSeq" id="WP_188553261.1">
    <property type="nucleotide sequence ID" value="NZ_BMGT01000002.1"/>
</dbReference>
<dbReference type="InterPro" id="IPR036390">
    <property type="entry name" value="WH_DNA-bd_sf"/>
</dbReference>
<dbReference type="GO" id="GO:0003677">
    <property type="term" value="F:DNA binding"/>
    <property type="evidence" value="ECO:0007669"/>
    <property type="project" value="UniProtKB-KW"/>
</dbReference>
<evidence type="ECO:0000259" key="5">
    <source>
        <dbReference type="PROSITE" id="PS50949"/>
    </source>
</evidence>
<dbReference type="CDD" id="cd07377">
    <property type="entry name" value="WHTH_GntR"/>
    <property type="match status" value="1"/>
</dbReference>
<dbReference type="SUPFAM" id="SSF46785">
    <property type="entry name" value="Winged helix' DNA-binding domain"/>
    <property type="match status" value="1"/>
</dbReference>
<keyword evidence="2" id="KW-0238">DNA-binding</keyword>
<dbReference type="PRINTS" id="PR00035">
    <property type="entry name" value="HTHGNTR"/>
</dbReference>
<evidence type="ECO:0000256" key="1">
    <source>
        <dbReference type="ARBA" id="ARBA00023015"/>
    </source>
</evidence>
<feature type="region of interest" description="Disordered" evidence="4">
    <location>
        <begin position="226"/>
        <end position="251"/>
    </location>
</feature>
<reference evidence="6" key="1">
    <citation type="journal article" date="2014" name="Int. J. Syst. Evol. Microbiol.">
        <title>Complete genome sequence of Corynebacterium casei LMG S-19264T (=DSM 44701T), isolated from a smear-ripened cheese.</title>
        <authorList>
            <consortium name="US DOE Joint Genome Institute (JGI-PGF)"/>
            <person name="Walter F."/>
            <person name="Albersmeier A."/>
            <person name="Kalinowski J."/>
            <person name="Ruckert C."/>
        </authorList>
    </citation>
    <scope>NUCLEOTIDE SEQUENCE</scope>
    <source>
        <strain evidence="6">CGMCC 1.12997</strain>
    </source>
</reference>
<dbReference type="InterPro" id="IPR036388">
    <property type="entry name" value="WH-like_DNA-bd_sf"/>
</dbReference>
<dbReference type="SMART" id="SM00895">
    <property type="entry name" value="FCD"/>
    <property type="match status" value="1"/>
</dbReference>
<accession>A0A917H8A8</accession>
<evidence type="ECO:0000256" key="4">
    <source>
        <dbReference type="SAM" id="MobiDB-lite"/>
    </source>
</evidence>
<dbReference type="InterPro" id="IPR008920">
    <property type="entry name" value="TF_FadR/GntR_C"/>
</dbReference>
<dbReference type="PROSITE" id="PS50949">
    <property type="entry name" value="HTH_GNTR"/>
    <property type="match status" value="1"/>
</dbReference>
<evidence type="ECO:0000313" key="6">
    <source>
        <dbReference type="EMBL" id="GGG71012.1"/>
    </source>
</evidence>
<dbReference type="PANTHER" id="PTHR43537">
    <property type="entry name" value="TRANSCRIPTIONAL REGULATOR, GNTR FAMILY"/>
    <property type="match status" value="1"/>
</dbReference>